<dbReference type="InterPro" id="IPR012678">
    <property type="entry name" value="Ribosomal_uL23/eL15/eS24_sf"/>
</dbReference>
<dbReference type="Pfam" id="PF00276">
    <property type="entry name" value="Ribosomal_L23"/>
    <property type="match status" value="1"/>
</dbReference>
<reference evidence="6" key="1">
    <citation type="submission" date="2021-03" db="EMBL/GenBank/DDBJ databases">
        <authorList>
            <person name="Tagirdzhanova G."/>
        </authorList>
    </citation>
    <scope>NUCLEOTIDE SEQUENCE</scope>
</reference>
<comment type="caution">
    <text evidence="6">The sequence shown here is derived from an EMBL/GenBank/DDBJ whole genome shotgun (WGS) entry which is preliminary data.</text>
</comment>
<evidence type="ECO:0000256" key="1">
    <source>
        <dbReference type="ARBA" id="ARBA00006700"/>
    </source>
</evidence>
<dbReference type="InterPro" id="IPR013025">
    <property type="entry name" value="Ribosomal_uL23-like"/>
</dbReference>
<evidence type="ECO:0000256" key="2">
    <source>
        <dbReference type="ARBA" id="ARBA00022980"/>
    </source>
</evidence>
<evidence type="ECO:0000256" key="4">
    <source>
        <dbReference type="ARBA" id="ARBA00039977"/>
    </source>
</evidence>
<dbReference type="GO" id="GO:0032543">
    <property type="term" value="P:mitochondrial translation"/>
    <property type="evidence" value="ECO:0007669"/>
    <property type="project" value="TreeGrafter"/>
</dbReference>
<proteinExistence type="inferred from homology"/>
<evidence type="ECO:0000256" key="5">
    <source>
        <dbReference type="SAM" id="MobiDB-lite"/>
    </source>
</evidence>
<feature type="region of interest" description="Disordered" evidence="5">
    <location>
        <begin position="162"/>
        <end position="186"/>
    </location>
</feature>
<dbReference type="Proteomes" id="UP000664534">
    <property type="component" value="Unassembled WGS sequence"/>
</dbReference>
<sequence length="222" mass="25534">MNAANALIRSSTASAAAVPRLRPNPARPRKPSPLPLRPLIPDRFKPPRGEKQSKRPNFTLALLHTPTQPSHFASFLTPLWLNKLDLKDYLYNLYGVQVLRVRSYVMQGKVTRDERNGRLSRASATKKMTVELVQGRPGQGPFVWPEVPEEDMKRWRAELDEREKKAEERRLRSRPDESFKLEPEDAQGLKERARLLLQGKVRWRPSWEETGAPALKKAMGRD</sequence>
<dbReference type="GO" id="GO:0005762">
    <property type="term" value="C:mitochondrial large ribosomal subunit"/>
    <property type="evidence" value="ECO:0007669"/>
    <property type="project" value="TreeGrafter"/>
</dbReference>
<keyword evidence="7" id="KW-1185">Reference proteome</keyword>
<accession>A0A8H3I7P8</accession>
<comment type="similarity">
    <text evidence="1">Belongs to the universal ribosomal protein uL23 family.</text>
</comment>
<dbReference type="InterPro" id="IPR012677">
    <property type="entry name" value="Nucleotide-bd_a/b_plait_sf"/>
</dbReference>
<dbReference type="SUPFAM" id="SSF54189">
    <property type="entry name" value="Ribosomal proteins S24e, L23 and L15e"/>
    <property type="match status" value="1"/>
</dbReference>
<feature type="region of interest" description="Disordered" evidence="5">
    <location>
        <begin position="1"/>
        <end position="53"/>
    </location>
</feature>
<evidence type="ECO:0000313" key="6">
    <source>
        <dbReference type="EMBL" id="CAF9917992.1"/>
    </source>
</evidence>
<dbReference type="PANTHER" id="PTHR12059">
    <property type="entry name" value="RIBOSOMAL PROTEIN L23-RELATED"/>
    <property type="match status" value="1"/>
</dbReference>
<keyword evidence="2" id="KW-0689">Ribosomal protein</keyword>
<gene>
    <name evidence="6" type="ORF">IMSHALPRED_003810</name>
</gene>
<organism evidence="6 7">
    <name type="scientific">Imshaugia aleurites</name>
    <dbReference type="NCBI Taxonomy" id="172621"/>
    <lineage>
        <taxon>Eukaryota</taxon>
        <taxon>Fungi</taxon>
        <taxon>Dikarya</taxon>
        <taxon>Ascomycota</taxon>
        <taxon>Pezizomycotina</taxon>
        <taxon>Lecanoromycetes</taxon>
        <taxon>OSLEUM clade</taxon>
        <taxon>Lecanoromycetidae</taxon>
        <taxon>Lecanorales</taxon>
        <taxon>Lecanorineae</taxon>
        <taxon>Parmeliaceae</taxon>
        <taxon>Imshaugia</taxon>
    </lineage>
</organism>
<evidence type="ECO:0000313" key="7">
    <source>
        <dbReference type="Proteomes" id="UP000664534"/>
    </source>
</evidence>
<dbReference type="AlphaFoldDB" id="A0A8H3I7P8"/>
<name>A0A8H3I7P8_9LECA</name>
<keyword evidence="3" id="KW-0687">Ribonucleoprotein</keyword>
<feature type="compositionally biased region" description="Basic and acidic residues" evidence="5">
    <location>
        <begin position="40"/>
        <end position="53"/>
    </location>
</feature>
<dbReference type="PANTHER" id="PTHR12059:SF5">
    <property type="entry name" value="LARGE RIBOSOMAL SUBUNIT PROTEIN UL23M"/>
    <property type="match status" value="1"/>
</dbReference>
<dbReference type="EMBL" id="CAJPDT010000019">
    <property type="protein sequence ID" value="CAF9917992.1"/>
    <property type="molecule type" value="Genomic_DNA"/>
</dbReference>
<dbReference type="GO" id="GO:0003735">
    <property type="term" value="F:structural constituent of ribosome"/>
    <property type="evidence" value="ECO:0007669"/>
    <property type="project" value="InterPro"/>
</dbReference>
<dbReference type="OrthoDB" id="275582at2759"/>
<dbReference type="Gene3D" id="3.30.70.330">
    <property type="match status" value="1"/>
</dbReference>
<protein>
    <recommendedName>
        <fullName evidence="4">Large ribosomal subunit protein uL23m</fullName>
    </recommendedName>
</protein>
<evidence type="ECO:0000256" key="3">
    <source>
        <dbReference type="ARBA" id="ARBA00023274"/>
    </source>
</evidence>